<dbReference type="OMA" id="NRMFVWY"/>
<feature type="signal peptide" evidence="13">
    <location>
        <begin position="1"/>
        <end position="23"/>
    </location>
</feature>
<evidence type="ECO:0000256" key="9">
    <source>
        <dbReference type="ARBA" id="ARBA00023180"/>
    </source>
</evidence>
<evidence type="ECO:0000256" key="6">
    <source>
        <dbReference type="ARBA" id="ARBA00022525"/>
    </source>
</evidence>
<dbReference type="SUPFAM" id="SSF51445">
    <property type="entry name" value="(Trans)glycosidases"/>
    <property type="match status" value="1"/>
</dbReference>
<evidence type="ECO:0000256" key="11">
    <source>
        <dbReference type="RuleBase" id="RU000675"/>
    </source>
</evidence>
<protein>
    <recommendedName>
        <fullName evidence="4 11">Beta-galactosidase</fullName>
        <ecNumber evidence="4 11">3.2.1.23</ecNumber>
    </recommendedName>
</protein>
<evidence type="ECO:0000256" key="5">
    <source>
        <dbReference type="ARBA" id="ARBA00022523"/>
    </source>
</evidence>
<dbReference type="InterPro" id="IPR008979">
    <property type="entry name" value="Galactose-bd-like_sf"/>
</dbReference>
<keyword evidence="7 13" id="KW-0732">Signal</keyword>
<evidence type="ECO:0000313" key="16">
    <source>
        <dbReference type="Proteomes" id="UP000594261"/>
    </source>
</evidence>
<dbReference type="InterPro" id="IPR031330">
    <property type="entry name" value="Gly_Hdrlase_35_cat"/>
</dbReference>
<dbReference type="Pfam" id="PF17834">
    <property type="entry name" value="GHD"/>
    <property type="match status" value="1"/>
</dbReference>
<dbReference type="Proteomes" id="UP000594261">
    <property type="component" value="Chromosome 7"/>
</dbReference>
<evidence type="ECO:0000256" key="2">
    <source>
        <dbReference type="ARBA" id="ARBA00004271"/>
    </source>
</evidence>
<comment type="subcellular location">
    <subcellularLocation>
        <location evidence="2">Secreted</location>
        <location evidence="2">Extracellular space</location>
        <location evidence="2">Apoplast</location>
    </subcellularLocation>
</comment>
<dbReference type="InterPro" id="IPR019801">
    <property type="entry name" value="Glyco_hydro_35_CS"/>
</dbReference>
<dbReference type="CDD" id="cd22842">
    <property type="entry name" value="Gal_Rha_Lectin_BGal"/>
    <property type="match status" value="1"/>
</dbReference>
<name>A0A7N2M771_QUELO</name>
<dbReference type="FunFam" id="2.60.120.260:FF:000142">
    <property type="entry name" value="Beta-galactosidase"/>
    <property type="match status" value="1"/>
</dbReference>
<evidence type="ECO:0000256" key="8">
    <source>
        <dbReference type="ARBA" id="ARBA00022801"/>
    </source>
</evidence>
<dbReference type="EnsemblPlants" id="QL07p041145:mrna">
    <property type="protein sequence ID" value="QL07p041145:mrna"/>
    <property type="gene ID" value="QL07p041145"/>
</dbReference>
<evidence type="ECO:0000256" key="7">
    <source>
        <dbReference type="ARBA" id="ARBA00022729"/>
    </source>
</evidence>
<dbReference type="Gene3D" id="2.60.120.740">
    <property type="match status" value="1"/>
</dbReference>
<dbReference type="InterPro" id="IPR001944">
    <property type="entry name" value="Glycoside_Hdrlase_35"/>
</dbReference>
<dbReference type="SUPFAM" id="SSF49785">
    <property type="entry name" value="Galactose-binding domain-like"/>
    <property type="match status" value="2"/>
</dbReference>
<evidence type="ECO:0000256" key="10">
    <source>
        <dbReference type="ARBA" id="ARBA00023295"/>
    </source>
</evidence>
<dbReference type="InterPro" id="IPR017853">
    <property type="entry name" value="GH"/>
</dbReference>
<dbReference type="GO" id="GO:0030246">
    <property type="term" value="F:carbohydrate binding"/>
    <property type="evidence" value="ECO:0007669"/>
    <property type="project" value="InterPro"/>
</dbReference>
<dbReference type="PROSITE" id="PS01182">
    <property type="entry name" value="GLYCOSYL_HYDROL_F35"/>
    <property type="match status" value="1"/>
</dbReference>
<dbReference type="PANTHER" id="PTHR23421">
    <property type="entry name" value="BETA-GALACTOSIDASE RELATED"/>
    <property type="match status" value="1"/>
</dbReference>
<dbReference type="EC" id="3.2.1.23" evidence="4 11"/>
<evidence type="ECO:0000256" key="4">
    <source>
        <dbReference type="ARBA" id="ARBA00012756"/>
    </source>
</evidence>
<feature type="chain" id="PRO_5029880242" description="Beta-galactosidase" evidence="13">
    <location>
        <begin position="24"/>
        <end position="946"/>
    </location>
</feature>
<proteinExistence type="inferred from homology"/>
<evidence type="ECO:0000256" key="13">
    <source>
        <dbReference type="SAM" id="SignalP"/>
    </source>
</evidence>
<dbReference type="Pfam" id="PF02140">
    <property type="entry name" value="SUEL_Lectin"/>
    <property type="match status" value="1"/>
</dbReference>
<dbReference type="FunFam" id="3.20.20.80:FF:000098">
    <property type="entry name" value="Beta-galactosidase"/>
    <property type="match status" value="1"/>
</dbReference>
<dbReference type="Pfam" id="PF21467">
    <property type="entry name" value="BetaGal_gal-bd"/>
    <property type="match status" value="1"/>
</dbReference>
<dbReference type="InterPro" id="IPR043159">
    <property type="entry name" value="Lectin_gal-bd_sf"/>
</dbReference>
<dbReference type="GO" id="GO:0005975">
    <property type="term" value="P:carbohydrate metabolic process"/>
    <property type="evidence" value="ECO:0007669"/>
    <property type="project" value="InterPro"/>
</dbReference>
<evidence type="ECO:0000256" key="3">
    <source>
        <dbReference type="ARBA" id="ARBA00009809"/>
    </source>
</evidence>
<dbReference type="GO" id="GO:0048046">
    <property type="term" value="C:apoplast"/>
    <property type="evidence" value="ECO:0007669"/>
    <property type="project" value="UniProtKB-SubCell"/>
</dbReference>
<keyword evidence="6" id="KW-0964">Secreted</keyword>
<dbReference type="PROSITE" id="PS50228">
    <property type="entry name" value="SUEL_LECTIN"/>
    <property type="match status" value="1"/>
</dbReference>
<dbReference type="InterPro" id="IPR041392">
    <property type="entry name" value="GHD"/>
</dbReference>
<keyword evidence="16" id="KW-1185">Reference proteome</keyword>
<evidence type="ECO:0000313" key="15">
    <source>
        <dbReference type="EnsemblPlants" id="QL07p041145:mrna"/>
    </source>
</evidence>
<dbReference type="InterPro" id="IPR048913">
    <property type="entry name" value="BetaGal_gal-bd"/>
</dbReference>
<dbReference type="Gramene" id="QL07p041145:mrna">
    <property type="protein sequence ID" value="QL07p041145:mrna"/>
    <property type="gene ID" value="QL07p041145"/>
</dbReference>
<accession>A0A7N2M771</accession>
<dbReference type="PRINTS" id="PR00742">
    <property type="entry name" value="GLHYDRLASE35"/>
</dbReference>
<dbReference type="Gene3D" id="3.20.20.80">
    <property type="entry name" value="Glycosidases"/>
    <property type="match status" value="1"/>
</dbReference>
<dbReference type="Gene3D" id="2.60.120.260">
    <property type="entry name" value="Galactose-binding domain-like"/>
    <property type="match status" value="2"/>
</dbReference>
<keyword evidence="9" id="KW-0325">Glycoprotein</keyword>
<dbReference type="Pfam" id="PF01301">
    <property type="entry name" value="Glyco_hydro_35"/>
    <property type="match status" value="1"/>
</dbReference>
<keyword evidence="10 11" id="KW-0326">Glycosidase</keyword>
<dbReference type="InParanoid" id="A0A7N2M771"/>
<reference evidence="15 16" key="1">
    <citation type="journal article" date="2016" name="G3 (Bethesda)">
        <title>First Draft Assembly and Annotation of the Genome of a California Endemic Oak Quercus lobata Nee (Fagaceae).</title>
        <authorList>
            <person name="Sork V.L."/>
            <person name="Fitz-Gibbon S.T."/>
            <person name="Puiu D."/>
            <person name="Crepeau M."/>
            <person name="Gugger P.F."/>
            <person name="Sherman R."/>
            <person name="Stevens K."/>
            <person name="Langley C.H."/>
            <person name="Pellegrini M."/>
            <person name="Salzberg S.L."/>
        </authorList>
    </citation>
    <scope>NUCLEOTIDE SEQUENCE [LARGE SCALE GENOMIC DNA]</scope>
    <source>
        <strain evidence="15 16">cv. SW786</strain>
    </source>
</reference>
<keyword evidence="8 11" id="KW-0378">Hydrolase</keyword>
<evidence type="ECO:0000256" key="12">
    <source>
        <dbReference type="RuleBase" id="RU003679"/>
    </source>
</evidence>
<keyword evidence="5" id="KW-0052">Apoplast</keyword>
<dbReference type="EMBL" id="LRBV02000007">
    <property type="status" value="NOT_ANNOTATED_CDS"/>
    <property type="molecule type" value="Genomic_DNA"/>
</dbReference>
<comment type="similarity">
    <text evidence="3 12">Belongs to the glycosyl hydrolase 35 family.</text>
</comment>
<comment type="catalytic activity">
    <reaction evidence="1 11">
        <text>Hydrolysis of terminal non-reducing beta-D-galactose residues in beta-D-galactosides.</text>
        <dbReference type="EC" id="3.2.1.23"/>
    </reaction>
</comment>
<sequence>MMASFTRFLLLFTAFSLFMPSLSIDVSYDGRSLKIDGEPKIILSGSIHYPRSTPEMWQPLIQKAKEGGIDAIETYVFWNAHEPLRRQYDFSGNLDLVRFIKTIQSEGLYAVLRIGPYTCAEWNYGGLPVWLHNIPGIQLRTANPLYLSEMKTFTTLIVDMMKRENLFASQGGPIILSQIENEYGNIMGPYGEAGKEYVNWCAKLAESFNIGVPWIMCQQSNAPQPMINTCNGWYCDQFTPNSPNSPKIWTENWTGWYKGWGLKDPHRTAEDLAFSVARFFQYRGTIMNYYMYHGGTNFGRTAGGPYITTSYDYDAPLDEYGNLNQPKWGHLKQLHSILKSMEDVLTQGSVRDINYETLVSATIFSYQGKSSCFFGNAKSENTTINFQNTMYTIPAWSVTILPDCSTEVYNTARVNTQTSIMVKKDNQADDAEEPFVLKWKWRPEHHFEHIKKKGFVDGSVMTIEQLLDQKTVTNDTSDYLWYYSSFDLKKSNPIWGKETTLQVHTSGHAIHAYVNGKLVGSQYADNGKYDFVFEKKIKLKEGLNHISLCSATVGLANYGANFDKVPVGISSGPVRLIAKQRLNDARKFGKKKYILEDISMELDHSKWTYKVGLHGEEELKLQDPYFSQHQKWSQGPVPTNRMFVWYKTTFKAPIGSDPVVVDLMGLGKGHAWVNGHSIGRYWPSYLAGEDGCSSECDYRGSYSNSKCLTNCGKPSQRWYHVPRSFLRDDENTLILFEEAGGYPFDVKFQTVTVGKACANAYEGNTLELSCQGGSAISEIKFASFGLPEGACGSFRTGSCESSNALSIIQKECLGKERCSLDVSEKSLGPTGCKATNRLAVEMTCDNPNHYKNTRPSGEAATGLQTRQLCRNKTLGRGQRKLVLISAILQKIQTARATKWPYDHYNNTRPSAYQTIIQKKTQGRGNTQSRSWFSFQQFCRKYKQPEP</sequence>
<dbReference type="GO" id="GO:0004565">
    <property type="term" value="F:beta-galactosidase activity"/>
    <property type="evidence" value="ECO:0007669"/>
    <property type="project" value="UniProtKB-EC"/>
</dbReference>
<evidence type="ECO:0000259" key="14">
    <source>
        <dbReference type="PROSITE" id="PS50228"/>
    </source>
</evidence>
<feature type="domain" description="SUEL-type lectin" evidence="14">
    <location>
        <begin position="760"/>
        <end position="845"/>
    </location>
</feature>
<dbReference type="InterPro" id="IPR000922">
    <property type="entry name" value="Lectin_gal-bd_dom"/>
</dbReference>
<dbReference type="AlphaFoldDB" id="A0A7N2M771"/>
<reference evidence="15" key="2">
    <citation type="submission" date="2021-01" db="UniProtKB">
        <authorList>
            <consortium name="EnsemblPlants"/>
        </authorList>
    </citation>
    <scope>IDENTIFICATION</scope>
</reference>
<organism evidence="15 16">
    <name type="scientific">Quercus lobata</name>
    <name type="common">Valley oak</name>
    <dbReference type="NCBI Taxonomy" id="97700"/>
    <lineage>
        <taxon>Eukaryota</taxon>
        <taxon>Viridiplantae</taxon>
        <taxon>Streptophyta</taxon>
        <taxon>Embryophyta</taxon>
        <taxon>Tracheophyta</taxon>
        <taxon>Spermatophyta</taxon>
        <taxon>Magnoliopsida</taxon>
        <taxon>eudicotyledons</taxon>
        <taxon>Gunneridae</taxon>
        <taxon>Pentapetalae</taxon>
        <taxon>rosids</taxon>
        <taxon>fabids</taxon>
        <taxon>Fagales</taxon>
        <taxon>Fagaceae</taxon>
        <taxon>Quercus</taxon>
    </lineage>
</organism>
<evidence type="ECO:0000256" key="1">
    <source>
        <dbReference type="ARBA" id="ARBA00001412"/>
    </source>
</evidence>